<reference evidence="2 3" key="1">
    <citation type="submission" date="2019-06" db="EMBL/GenBank/DDBJ databases">
        <title>Genome Sequence of the Brown Rot Fungal Pathogen Monilinia laxa.</title>
        <authorList>
            <person name="De Miccolis Angelini R.M."/>
            <person name="Landi L."/>
            <person name="Abate D."/>
            <person name="Pollastro S."/>
            <person name="Romanazzi G."/>
            <person name="Faretra F."/>
        </authorList>
    </citation>
    <scope>NUCLEOTIDE SEQUENCE [LARGE SCALE GENOMIC DNA]</scope>
    <source>
        <strain evidence="2 3">Mlax316</strain>
    </source>
</reference>
<dbReference type="EMBL" id="VIGI01000001">
    <property type="protein sequence ID" value="KAB8304858.1"/>
    <property type="molecule type" value="Genomic_DNA"/>
</dbReference>
<evidence type="ECO:0000313" key="2">
    <source>
        <dbReference type="EMBL" id="KAB8304858.1"/>
    </source>
</evidence>
<feature type="region of interest" description="Disordered" evidence="1">
    <location>
        <begin position="207"/>
        <end position="236"/>
    </location>
</feature>
<gene>
    <name evidence="2" type="ORF">EYC80_004192</name>
</gene>
<evidence type="ECO:0000256" key="1">
    <source>
        <dbReference type="SAM" id="MobiDB-lite"/>
    </source>
</evidence>
<evidence type="ECO:0000313" key="3">
    <source>
        <dbReference type="Proteomes" id="UP000326757"/>
    </source>
</evidence>
<keyword evidence="3" id="KW-1185">Reference proteome</keyword>
<sequence length="236" mass="26991">MQATPVSSIGVHVYWWVPKRLESVPLFKLPPTLYFLTLALHYQYQLSSFEELKWKFRNSLLSTRNLRRKLSTCFTFIKSMSPHTLFTLISQIGIYLLHENDDGYSIVSATKSQLAPLSYKQHSSSLLKAPIATAPIFTTIIDATTTPSISDSHFPLPASYPSQPVLESLDTIPNGPKPIEFYSLDLQDHERRAVDLESPQELWGRLKEKRKSELESSSTKKIKRAVTMRNRDHGKR</sequence>
<dbReference type="Proteomes" id="UP000326757">
    <property type="component" value="Unassembled WGS sequence"/>
</dbReference>
<protein>
    <submittedName>
        <fullName evidence="2">Uncharacterized protein</fullName>
    </submittedName>
</protein>
<dbReference type="AlphaFoldDB" id="A0A5N6KME0"/>
<comment type="caution">
    <text evidence="2">The sequence shown here is derived from an EMBL/GenBank/DDBJ whole genome shotgun (WGS) entry which is preliminary data.</text>
</comment>
<name>A0A5N6KME0_MONLA</name>
<proteinExistence type="predicted"/>
<feature type="compositionally biased region" description="Basic residues" evidence="1">
    <location>
        <begin position="220"/>
        <end position="236"/>
    </location>
</feature>
<accession>A0A5N6KME0</accession>
<organism evidence="2 3">
    <name type="scientific">Monilinia laxa</name>
    <name type="common">Brown rot fungus</name>
    <name type="synonym">Sclerotinia laxa</name>
    <dbReference type="NCBI Taxonomy" id="61186"/>
    <lineage>
        <taxon>Eukaryota</taxon>
        <taxon>Fungi</taxon>
        <taxon>Dikarya</taxon>
        <taxon>Ascomycota</taxon>
        <taxon>Pezizomycotina</taxon>
        <taxon>Leotiomycetes</taxon>
        <taxon>Helotiales</taxon>
        <taxon>Sclerotiniaceae</taxon>
        <taxon>Monilinia</taxon>
    </lineage>
</organism>